<name>A0A9W7FS75_9STRA</name>
<evidence type="ECO:0000313" key="2">
    <source>
        <dbReference type="EMBL" id="GMI18052.1"/>
    </source>
</evidence>
<gene>
    <name evidence="2" type="ORF">TrLO_g4471</name>
</gene>
<keyword evidence="1" id="KW-0472">Membrane</keyword>
<comment type="caution">
    <text evidence="2">The sequence shown here is derived from an EMBL/GenBank/DDBJ whole genome shotgun (WGS) entry which is preliminary data.</text>
</comment>
<sequence>MIIQTLFTVLTLLTSIFVYWLLQPLPSSFHPQPVYPQQGYSILEIGEDTYSVQTLDWGIQYTCPTTPSSMRPLVILFDRSREPESGLNLLKLNYCIITSESELDGSILDSLLLKLYETKSTKMRITIKSSGIVNFWALSFISQTHRDRRFYRNMVAGVWVDGKEDETVNELEIANVKKSDLWRAYLLRLNRTPLFFCNTPINSILSSLLGLRFGGIMSIKKGVAEDVWVSTSDGGMFELLKVNNLNGNNNNLDLHPFEDGEEGFDMVLKRMGKRKKIEGGTIDFNRVTNLQGKNLGKGGAGFFGDWLGLS</sequence>
<keyword evidence="3" id="KW-1185">Reference proteome</keyword>
<dbReference type="Proteomes" id="UP001165122">
    <property type="component" value="Unassembled WGS sequence"/>
</dbReference>
<accession>A0A9W7FS75</accession>
<reference evidence="3" key="1">
    <citation type="journal article" date="2023" name="Commun. Biol.">
        <title>Genome analysis of Parmales, the sister group of diatoms, reveals the evolutionary specialization of diatoms from phago-mixotrophs to photoautotrophs.</title>
        <authorList>
            <person name="Ban H."/>
            <person name="Sato S."/>
            <person name="Yoshikawa S."/>
            <person name="Yamada K."/>
            <person name="Nakamura Y."/>
            <person name="Ichinomiya M."/>
            <person name="Sato N."/>
            <person name="Blanc-Mathieu R."/>
            <person name="Endo H."/>
            <person name="Kuwata A."/>
            <person name="Ogata H."/>
        </authorList>
    </citation>
    <scope>NUCLEOTIDE SEQUENCE [LARGE SCALE GENOMIC DNA]</scope>
    <source>
        <strain evidence="3">NIES 3700</strain>
    </source>
</reference>
<feature type="transmembrane region" description="Helical" evidence="1">
    <location>
        <begin position="6"/>
        <end position="22"/>
    </location>
</feature>
<evidence type="ECO:0000313" key="3">
    <source>
        <dbReference type="Proteomes" id="UP001165122"/>
    </source>
</evidence>
<proteinExistence type="predicted"/>
<keyword evidence="1" id="KW-1133">Transmembrane helix</keyword>
<dbReference type="OrthoDB" id="10379842at2759"/>
<protein>
    <submittedName>
        <fullName evidence="2">Uncharacterized protein</fullName>
    </submittedName>
</protein>
<keyword evidence="1" id="KW-0812">Transmembrane</keyword>
<organism evidence="2 3">
    <name type="scientific">Triparma laevis f. longispina</name>
    <dbReference type="NCBI Taxonomy" id="1714387"/>
    <lineage>
        <taxon>Eukaryota</taxon>
        <taxon>Sar</taxon>
        <taxon>Stramenopiles</taxon>
        <taxon>Ochrophyta</taxon>
        <taxon>Bolidophyceae</taxon>
        <taxon>Parmales</taxon>
        <taxon>Triparmaceae</taxon>
        <taxon>Triparma</taxon>
    </lineage>
</organism>
<dbReference type="EMBL" id="BRXW01000318">
    <property type="protein sequence ID" value="GMI18052.1"/>
    <property type="molecule type" value="Genomic_DNA"/>
</dbReference>
<evidence type="ECO:0000256" key="1">
    <source>
        <dbReference type="SAM" id="Phobius"/>
    </source>
</evidence>
<dbReference type="AlphaFoldDB" id="A0A9W7FS75"/>